<organism evidence="20 21">
    <name type="scientific">Mytilus coruscus</name>
    <name type="common">Sea mussel</name>
    <dbReference type="NCBI Taxonomy" id="42192"/>
    <lineage>
        <taxon>Eukaryota</taxon>
        <taxon>Metazoa</taxon>
        <taxon>Spiralia</taxon>
        <taxon>Lophotrochozoa</taxon>
        <taxon>Mollusca</taxon>
        <taxon>Bivalvia</taxon>
        <taxon>Autobranchia</taxon>
        <taxon>Pteriomorphia</taxon>
        <taxon>Mytilida</taxon>
        <taxon>Mytiloidea</taxon>
        <taxon>Mytilidae</taxon>
        <taxon>Mytilinae</taxon>
        <taxon>Mytilus</taxon>
    </lineage>
</organism>
<dbReference type="Gene3D" id="2.30.42.10">
    <property type="match status" value="1"/>
</dbReference>
<evidence type="ECO:0000313" key="21">
    <source>
        <dbReference type="Proteomes" id="UP000507470"/>
    </source>
</evidence>
<dbReference type="Pfam" id="PF07714">
    <property type="entry name" value="PK_Tyr_Ser-Thr"/>
    <property type="match status" value="1"/>
</dbReference>
<keyword evidence="4" id="KW-0963">Cytoplasm</keyword>
<dbReference type="Gene3D" id="2.10.110.10">
    <property type="entry name" value="Cysteine Rich Protein"/>
    <property type="match status" value="2"/>
</dbReference>
<dbReference type="GO" id="GO:0005524">
    <property type="term" value="F:ATP binding"/>
    <property type="evidence" value="ECO:0007669"/>
    <property type="project" value="UniProtKB-UniRule"/>
</dbReference>
<sequence length="955" mass="108356">MWFLEIMCTKCDKCLTTWYFEKDGKLYCKKDYWDIYGEACNRCGLVITGPVMVAGEHRYHPECFQCISCRSYIGDGDTYGLVERSKLFCGRCYKKAKNQQDSDSRLSENKHSIQLLDIPATPDKKRGLDYTLEKRLSQYSQTVRDSLQFNPQLTITDLDLSPELDTLSVGDRILEVNGISVKDNSIEMIDKLLKNSSESLQLTVEHDPVKSPRLTDTPPCSPRSPESPTQSENVVIINGVPVKKRLKPHLRNLSPTRRRSKSPSPSPASRQKSVDLTRAHSFRLQNLNHRVFRASDLIHQEVIGAGFFGQAIKVVHKVTGEVMVLKEMIKFDEEAQKSFLKEVSVLRSLNHPNVLQFMGVLYKDKKLNLVTEYVPCGTLKDLLHDMNKSLSWIQKVKFAKDIAAGMSYLHSNDIIHRDLNSQNCFVKQNMTVVVADFGLARVIPDPYFRHSEKPSPPKLHGKKRFQRKKRYTIVGSAYWMAPEMLNGQKYDEKVDQFSYGIVLCEVIGRVFADPDLLPRTIDYGLSVDMFYKQFCVETSCPDPFYKIAVSCCQLVPEKRPSFEKIEVLTDSLLLHLEHGGRLPPDLQGNPVEYYYSIRDEHITNNSSATKHSIKEKCSNGKSSDKETDEIDSTDSCSVDNTKDSGNDSDLNSSIIRPSELISVNITDILNLSEYSEKSTPSDISICEEVPTERHKGVKDTKFECARLNLFQDSDATHSKRYGNDFTQPDDAERYAEDLKELKHSKRQANDFEEMDHSNRHGHNLKESDQTKRHANKFKSADLTDNQSCDISNNLPLNQYSPDIKIELSEFNEVQDSSKNITVEIASECDRVQDVSMETRDKTFSSPNYIPVIDSSDISMKKDISMESLNDYFDSHEKFDYKGNSSSADVSMSDAQCNQLDVSRSGERLHKFMTYSSNNSSASSSSSSYYSLSSSPGASLTFSSTCQIDEKIDENT</sequence>
<feature type="domain" description="PDZ" evidence="19">
    <location>
        <begin position="167"/>
        <end position="208"/>
    </location>
</feature>
<dbReference type="Pfam" id="PF00595">
    <property type="entry name" value="PDZ"/>
    <property type="match status" value="1"/>
</dbReference>
<dbReference type="Pfam" id="PF00412">
    <property type="entry name" value="LIM"/>
    <property type="match status" value="2"/>
</dbReference>
<evidence type="ECO:0000256" key="9">
    <source>
        <dbReference type="ARBA" id="ARBA00022741"/>
    </source>
</evidence>
<dbReference type="SUPFAM" id="SSF57716">
    <property type="entry name" value="Glucocorticoid receptor-like (DNA-binding domain)"/>
    <property type="match status" value="2"/>
</dbReference>
<comment type="similarity">
    <text evidence="2">Belongs to the protein kinase superfamily. TKL Ser/Thr protein kinase family.</text>
</comment>
<dbReference type="PROSITE" id="PS00107">
    <property type="entry name" value="PROTEIN_KINASE_ATP"/>
    <property type="match status" value="1"/>
</dbReference>
<evidence type="ECO:0000256" key="4">
    <source>
        <dbReference type="ARBA" id="ARBA00022490"/>
    </source>
</evidence>
<evidence type="ECO:0000256" key="10">
    <source>
        <dbReference type="ARBA" id="ARBA00022777"/>
    </source>
</evidence>
<dbReference type="PROSITE" id="PS50011">
    <property type="entry name" value="PROTEIN_KINASE_DOM"/>
    <property type="match status" value="1"/>
</dbReference>
<dbReference type="FunFam" id="3.30.200.20:FF:000038">
    <property type="entry name" value="LIM domain kinase 2"/>
    <property type="match status" value="1"/>
</dbReference>
<dbReference type="EMBL" id="CACVKT020001009">
    <property type="protein sequence ID" value="CAC5364561.1"/>
    <property type="molecule type" value="Genomic_DNA"/>
</dbReference>
<evidence type="ECO:0000313" key="20">
    <source>
        <dbReference type="EMBL" id="CAC5364561.1"/>
    </source>
</evidence>
<evidence type="ECO:0000259" key="17">
    <source>
        <dbReference type="PROSITE" id="PS50011"/>
    </source>
</evidence>
<name>A0A6J8A9X8_MYTCO</name>
<keyword evidence="5" id="KW-0723">Serine/threonine-protein kinase</keyword>
<dbReference type="PANTHER" id="PTHR46485:SF4">
    <property type="entry name" value="LIM DOMAIN KINASE 1"/>
    <property type="match status" value="1"/>
</dbReference>
<evidence type="ECO:0000256" key="3">
    <source>
        <dbReference type="ARBA" id="ARBA00012513"/>
    </source>
</evidence>
<evidence type="ECO:0000256" key="12">
    <source>
        <dbReference type="ARBA" id="ARBA00022840"/>
    </source>
</evidence>
<dbReference type="PANTHER" id="PTHR46485">
    <property type="entry name" value="LIM DOMAIN KINASE 1"/>
    <property type="match status" value="1"/>
</dbReference>
<feature type="region of interest" description="Disordered" evidence="16">
    <location>
        <begin position="247"/>
        <end position="275"/>
    </location>
</feature>
<accession>A0A6J8A9X8</accession>
<feature type="domain" description="LIM zinc-binding" evidence="18">
    <location>
        <begin position="38"/>
        <end position="99"/>
    </location>
</feature>
<keyword evidence="8" id="KW-0677">Repeat</keyword>
<dbReference type="GO" id="GO:0005634">
    <property type="term" value="C:nucleus"/>
    <property type="evidence" value="ECO:0007669"/>
    <property type="project" value="TreeGrafter"/>
</dbReference>
<dbReference type="GO" id="GO:0004674">
    <property type="term" value="F:protein serine/threonine kinase activity"/>
    <property type="evidence" value="ECO:0007669"/>
    <property type="project" value="UniProtKB-KW"/>
</dbReference>
<proteinExistence type="inferred from homology"/>
<evidence type="ECO:0000256" key="2">
    <source>
        <dbReference type="ARBA" id="ARBA00005843"/>
    </source>
</evidence>
<evidence type="ECO:0000256" key="15">
    <source>
        <dbReference type="PROSITE-ProRule" id="PRU10141"/>
    </source>
</evidence>
<dbReference type="GO" id="GO:0046872">
    <property type="term" value="F:metal ion binding"/>
    <property type="evidence" value="ECO:0007669"/>
    <property type="project" value="UniProtKB-KW"/>
</dbReference>
<feature type="region of interest" description="Disordered" evidence="16">
    <location>
        <begin position="205"/>
        <end position="234"/>
    </location>
</feature>
<keyword evidence="13 14" id="KW-0440">LIM domain</keyword>
<dbReference type="Gene3D" id="1.10.510.10">
    <property type="entry name" value="Transferase(Phosphotransferase) domain 1"/>
    <property type="match status" value="1"/>
</dbReference>
<keyword evidence="6 20" id="KW-0808">Transferase</keyword>
<dbReference type="GO" id="GO:0030036">
    <property type="term" value="P:actin cytoskeleton organization"/>
    <property type="evidence" value="ECO:0007669"/>
    <property type="project" value="TreeGrafter"/>
</dbReference>
<evidence type="ECO:0000256" key="5">
    <source>
        <dbReference type="ARBA" id="ARBA00022527"/>
    </source>
</evidence>
<evidence type="ECO:0000256" key="8">
    <source>
        <dbReference type="ARBA" id="ARBA00022737"/>
    </source>
</evidence>
<dbReference type="SUPFAM" id="SSF50156">
    <property type="entry name" value="PDZ domain-like"/>
    <property type="match status" value="1"/>
</dbReference>
<keyword evidence="12 15" id="KW-0067">ATP-binding</keyword>
<feature type="compositionally biased region" description="Basic and acidic residues" evidence="16">
    <location>
        <begin position="612"/>
        <end position="625"/>
    </location>
</feature>
<dbReference type="OrthoDB" id="20134at2759"/>
<dbReference type="Proteomes" id="UP000507470">
    <property type="component" value="Unassembled WGS sequence"/>
</dbReference>
<dbReference type="AlphaFoldDB" id="A0A6J8A9X8"/>
<evidence type="ECO:0000256" key="6">
    <source>
        <dbReference type="ARBA" id="ARBA00022679"/>
    </source>
</evidence>
<dbReference type="EC" id="2.7.11.1" evidence="3"/>
<feature type="binding site" evidence="15">
    <location>
        <position position="326"/>
    </location>
    <ligand>
        <name>ATP</name>
        <dbReference type="ChEBI" id="CHEBI:30616"/>
    </ligand>
</feature>
<dbReference type="Gene3D" id="3.30.200.20">
    <property type="entry name" value="Phosphorylase Kinase, domain 1"/>
    <property type="match status" value="1"/>
</dbReference>
<dbReference type="InterPro" id="IPR001245">
    <property type="entry name" value="Ser-Thr/Tyr_kinase_cat_dom"/>
</dbReference>
<dbReference type="GO" id="GO:0005737">
    <property type="term" value="C:cytoplasm"/>
    <property type="evidence" value="ECO:0007669"/>
    <property type="project" value="UniProtKB-SubCell"/>
</dbReference>
<evidence type="ECO:0000259" key="18">
    <source>
        <dbReference type="PROSITE" id="PS50023"/>
    </source>
</evidence>
<feature type="compositionally biased region" description="Basic and acidic residues" evidence="16">
    <location>
        <begin position="754"/>
        <end position="771"/>
    </location>
</feature>
<dbReference type="InterPro" id="IPR011009">
    <property type="entry name" value="Kinase-like_dom_sf"/>
</dbReference>
<dbReference type="InterPro" id="IPR001781">
    <property type="entry name" value="Znf_LIM"/>
</dbReference>
<dbReference type="PROSITE" id="PS50106">
    <property type="entry name" value="PDZ"/>
    <property type="match status" value="1"/>
</dbReference>
<evidence type="ECO:0000256" key="14">
    <source>
        <dbReference type="PROSITE-ProRule" id="PRU00125"/>
    </source>
</evidence>
<dbReference type="InterPro" id="IPR036034">
    <property type="entry name" value="PDZ_sf"/>
</dbReference>
<evidence type="ECO:0000256" key="7">
    <source>
        <dbReference type="ARBA" id="ARBA00022723"/>
    </source>
</evidence>
<protein>
    <recommendedName>
        <fullName evidence="3">non-specific serine/threonine protein kinase</fullName>
        <ecNumber evidence="3">2.7.11.1</ecNumber>
    </recommendedName>
</protein>
<feature type="region of interest" description="Disordered" evidence="16">
    <location>
        <begin position="747"/>
        <end position="772"/>
    </location>
</feature>
<evidence type="ECO:0000259" key="19">
    <source>
        <dbReference type="PROSITE" id="PS50106"/>
    </source>
</evidence>
<gene>
    <name evidence="20" type="ORF">MCOR_5562</name>
</gene>
<feature type="compositionally biased region" description="Basic residues" evidence="16">
    <location>
        <begin position="247"/>
        <end position="261"/>
    </location>
</feature>
<dbReference type="InterPro" id="IPR000719">
    <property type="entry name" value="Prot_kinase_dom"/>
</dbReference>
<dbReference type="PROSITE" id="PS00478">
    <property type="entry name" value="LIM_DOMAIN_1"/>
    <property type="match status" value="1"/>
</dbReference>
<feature type="domain" description="Protein kinase" evidence="17">
    <location>
        <begin position="297"/>
        <end position="573"/>
    </location>
</feature>
<keyword evidence="7 14" id="KW-0479">Metal-binding</keyword>
<dbReference type="SUPFAM" id="SSF56112">
    <property type="entry name" value="Protein kinase-like (PK-like)"/>
    <property type="match status" value="1"/>
</dbReference>
<dbReference type="SMART" id="SM00132">
    <property type="entry name" value="LIM"/>
    <property type="match status" value="1"/>
</dbReference>
<feature type="compositionally biased region" description="Polar residues" evidence="16">
    <location>
        <begin position="224"/>
        <end position="233"/>
    </location>
</feature>
<reference evidence="20 21" key="1">
    <citation type="submission" date="2020-06" db="EMBL/GenBank/DDBJ databases">
        <authorList>
            <person name="Li R."/>
            <person name="Bekaert M."/>
        </authorList>
    </citation>
    <scope>NUCLEOTIDE SEQUENCE [LARGE SCALE GENOMIC DNA]</scope>
    <source>
        <strain evidence="21">wild</strain>
    </source>
</reference>
<evidence type="ECO:0000256" key="16">
    <source>
        <dbReference type="SAM" id="MobiDB-lite"/>
    </source>
</evidence>
<comment type="subcellular location">
    <subcellularLocation>
        <location evidence="1">Cytoplasm</location>
    </subcellularLocation>
</comment>
<dbReference type="InterPro" id="IPR001478">
    <property type="entry name" value="PDZ"/>
</dbReference>
<dbReference type="CDD" id="cd09365">
    <property type="entry name" value="LIM2_LIMK"/>
    <property type="match status" value="1"/>
</dbReference>
<keyword evidence="11 14" id="KW-0862">Zinc</keyword>
<dbReference type="FunFam" id="2.10.110.10:FF:000038">
    <property type="entry name" value="LIM domain kinase 2"/>
    <property type="match status" value="1"/>
</dbReference>
<dbReference type="InterPro" id="IPR017441">
    <property type="entry name" value="Protein_kinase_ATP_BS"/>
</dbReference>
<keyword evidence="21" id="KW-1185">Reference proteome</keyword>
<feature type="region of interest" description="Disordered" evidence="16">
    <location>
        <begin position="607"/>
        <end position="651"/>
    </location>
</feature>
<evidence type="ECO:0000256" key="1">
    <source>
        <dbReference type="ARBA" id="ARBA00004496"/>
    </source>
</evidence>
<evidence type="ECO:0000256" key="11">
    <source>
        <dbReference type="ARBA" id="ARBA00022833"/>
    </source>
</evidence>
<keyword evidence="10" id="KW-0418">Kinase</keyword>
<dbReference type="InterPro" id="IPR050940">
    <property type="entry name" value="Actin_reg-Ser/Thr_kinase"/>
</dbReference>
<evidence type="ECO:0000256" key="13">
    <source>
        <dbReference type="ARBA" id="ARBA00023038"/>
    </source>
</evidence>
<dbReference type="PROSITE" id="PS50023">
    <property type="entry name" value="LIM_DOMAIN_2"/>
    <property type="match status" value="1"/>
</dbReference>
<keyword evidence="9 15" id="KW-0547">Nucleotide-binding</keyword>